<dbReference type="PANTHER" id="PTHR23252:SF43">
    <property type="entry name" value="INTIMAL THICKNESS RELATED RECEPTOR IRP DOMAIN-CONTAINING PROTEIN"/>
    <property type="match status" value="1"/>
</dbReference>
<dbReference type="OMA" id="HQFSFEE"/>
<feature type="region of interest" description="Disordered" evidence="1">
    <location>
        <begin position="457"/>
        <end position="487"/>
    </location>
</feature>
<keyword evidence="2" id="KW-0472">Membrane</keyword>
<keyword evidence="6" id="KW-1185">Reference proteome</keyword>
<feature type="transmembrane region" description="Helical" evidence="2">
    <location>
        <begin position="256"/>
        <end position="278"/>
    </location>
</feature>
<evidence type="ECO:0000256" key="1">
    <source>
        <dbReference type="SAM" id="MobiDB-lite"/>
    </source>
</evidence>
<feature type="transmembrane region" description="Helical" evidence="2">
    <location>
        <begin position="315"/>
        <end position="336"/>
    </location>
</feature>
<keyword evidence="3" id="KW-0732">Signal</keyword>
<keyword evidence="2" id="KW-0812">Transmembrane</keyword>
<protein>
    <recommendedName>
        <fullName evidence="4">GPR180/TMEM145 transmembrane domain-containing protein</fullName>
    </recommendedName>
</protein>
<feature type="domain" description="GPR180/TMEM145 transmembrane" evidence="4">
    <location>
        <begin position="299"/>
        <end position="399"/>
    </location>
</feature>
<dbReference type="EMBL" id="VCGU01000008">
    <property type="protein sequence ID" value="TRY71575.1"/>
    <property type="molecule type" value="Genomic_DNA"/>
</dbReference>
<feature type="transmembrane region" description="Helical" evidence="2">
    <location>
        <begin position="225"/>
        <end position="244"/>
    </location>
</feature>
<proteinExistence type="predicted"/>
<dbReference type="Pfam" id="PF10192">
    <property type="entry name" value="GPR180-TMEM145_TM"/>
    <property type="match status" value="1"/>
</dbReference>
<dbReference type="InterPro" id="IPR019336">
    <property type="entry name" value="GPR180/TMEM145_TM"/>
</dbReference>
<evidence type="ECO:0000259" key="4">
    <source>
        <dbReference type="Pfam" id="PF10192"/>
    </source>
</evidence>
<evidence type="ECO:0000256" key="3">
    <source>
        <dbReference type="SAM" id="SignalP"/>
    </source>
</evidence>
<dbReference type="AlphaFoldDB" id="A0A553P1L3"/>
<gene>
    <name evidence="5" type="ORF">TCAL_11292</name>
</gene>
<organism evidence="5 6">
    <name type="scientific">Tigriopus californicus</name>
    <name type="common">Marine copepod</name>
    <dbReference type="NCBI Taxonomy" id="6832"/>
    <lineage>
        <taxon>Eukaryota</taxon>
        <taxon>Metazoa</taxon>
        <taxon>Ecdysozoa</taxon>
        <taxon>Arthropoda</taxon>
        <taxon>Crustacea</taxon>
        <taxon>Multicrustacea</taxon>
        <taxon>Hexanauplia</taxon>
        <taxon>Copepoda</taxon>
        <taxon>Harpacticoida</taxon>
        <taxon>Harpacticidae</taxon>
        <taxon>Tigriopus</taxon>
    </lineage>
</organism>
<feature type="transmembrane region" description="Helical" evidence="2">
    <location>
        <begin position="348"/>
        <end position="371"/>
    </location>
</feature>
<keyword evidence="2" id="KW-1133">Transmembrane helix</keyword>
<sequence>MFCRGLKWGIWTIVIHVLLIPPGQGLRVTGSFDSNDFFLFLAKFGFQKTELSDKNGTQGFLFGNVTIKGSSEPSNVHMTLAVLDRGYFLEYYGNRSLFSKDKACSKMFDKISTIAYDADCQDEGTQDFLRRIPCPKEGICPDEDNPGNLVEASQLTYHIQDSVQSRFWYVSLVACYRDKSTCSWKPVSQRIEVDYDLWLVNGNSDGSRHQNVFRYQYSYDEQDVYSFYLVLLLIYTILVPLQTYANTRQRHPITRLLSFGLTTEFVALLATNVHHSIFSSNGRGIPWLATIGEIGQIFSQVEVDVVEDIEQYQTAPGIIILILRIVVMVTFLVSLRDTMLHEHNVERLNFFLHFGAATLVWFIYLPLMAIVAMQISALWRTKFILGITYSADTFAYIVLIHLLWPSRKEQYFLLAAQDDSVDELEEFNEAPNILHDKLGTKQKAELRGSHRFSVPFHDNTPVITRQSHDDDSPQSSMSPFGELVSLD</sequence>
<dbReference type="PANTHER" id="PTHR23252">
    <property type="entry name" value="INTIMAL THICKNESS RECEPTOR-RELATED"/>
    <property type="match status" value="1"/>
</dbReference>
<reference evidence="5 6" key="1">
    <citation type="journal article" date="2018" name="Nat. Ecol. Evol.">
        <title>Genomic signatures of mitonuclear coevolution across populations of Tigriopus californicus.</title>
        <authorList>
            <person name="Barreto F.S."/>
            <person name="Watson E.T."/>
            <person name="Lima T.G."/>
            <person name="Willett C.S."/>
            <person name="Edmands S."/>
            <person name="Li W."/>
            <person name="Burton R.S."/>
        </authorList>
    </citation>
    <scope>NUCLEOTIDE SEQUENCE [LARGE SCALE GENOMIC DNA]</scope>
    <source>
        <strain evidence="5 6">San Diego</strain>
    </source>
</reference>
<feature type="signal peptide" evidence="3">
    <location>
        <begin position="1"/>
        <end position="25"/>
    </location>
</feature>
<evidence type="ECO:0000313" key="6">
    <source>
        <dbReference type="Proteomes" id="UP000318571"/>
    </source>
</evidence>
<feature type="chain" id="PRO_5022146433" description="GPR180/TMEM145 transmembrane domain-containing protein" evidence="3">
    <location>
        <begin position="26"/>
        <end position="487"/>
    </location>
</feature>
<accession>A0A553P1L3</accession>
<feature type="transmembrane region" description="Helical" evidence="2">
    <location>
        <begin position="383"/>
        <end position="404"/>
    </location>
</feature>
<dbReference type="GO" id="GO:0019236">
    <property type="term" value="P:response to pheromone"/>
    <property type="evidence" value="ECO:0007669"/>
    <property type="project" value="InterPro"/>
</dbReference>
<evidence type="ECO:0000313" key="5">
    <source>
        <dbReference type="EMBL" id="TRY71575.1"/>
    </source>
</evidence>
<name>A0A553P1L3_TIGCA</name>
<evidence type="ECO:0000256" key="2">
    <source>
        <dbReference type="SAM" id="Phobius"/>
    </source>
</evidence>
<dbReference type="InterPro" id="IPR047831">
    <property type="entry name" value="GPR180/TMEM145"/>
</dbReference>
<comment type="caution">
    <text evidence="5">The sequence shown here is derived from an EMBL/GenBank/DDBJ whole genome shotgun (WGS) entry which is preliminary data.</text>
</comment>
<dbReference type="Proteomes" id="UP000318571">
    <property type="component" value="Chromosome 7"/>
</dbReference>
<dbReference type="GO" id="GO:0007186">
    <property type="term" value="P:G protein-coupled receptor signaling pathway"/>
    <property type="evidence" value="ECO:0007669"/>
    <property type="project" value="InterPro"/>
</dbReference>